<organism evidence="8 9">
    <name type="scientific">Paracoccus aminophilus JCM 7686</name>
    <dbReference type="NCBI Taxonomy" id="1367847"/>
    <lineage>
        <taxon>Bacteria</taxon>
        <taxon>Pseudomonadati</taxon>
        <taxon>Pseudomonadota</taxon>
        <taxon>Alphaproteobacteria</taxon>
        <taxon>Rhodobacterales</taxon>
        <taxon>Paracoccaceae</taxon>
        <taxon>Paracoccus</taxon>
    </lineage>
</organism>
<keyword evidence="4" id="KW-0805">Transcription regulation</keyword>
<accession>S5XWA5</accession>
<keyword evidence="9" id="KW-1185">Reference proteome</keyword>
<feature type="binding site" evidence="7">
    <location>
        <position position="161"/>
    </location>
    <ligand>
        <name>Zn(2+)</name>
        <dbReference type="ChEBI" id="CHEBI:29105"/>
    </ligand>
</feature>
<dbReference type="PANTHER" id="PTHR33202:SF6">
    <property type="entry name" value="ZINC UPTAKE REGULATION PROTEIN"/>
    <property type="match status" value="1"/>
</dbReference>
<name>S5XWA5_PARAH</name>
<dbReference type="GO" id="GO:0045892">
    <property type="term" value="P:negative regulation of DNA-templated transcription"/>
    <property type="evidence" value="ECO:0007669"/>
    <property type="project" value="TreeGrafter"/>
</dbReference>
<dbReference type="GO" id="GO:0008270">
    <property type="term" value="F:zinc ion binding"/>
    <property type="evidence" value="ECO:0007669"/>
    <property type="project" value="TreeGrafter"/>
</dbReference>
<dbReference type="Proteomes" id="UP000015480">
    <property type="component" value="Chromosome"/>
</dbReference>
<dbReference type="STRING" id="1367847.JCM7686_0566"/>
<evidence type="ECO:0000256" key="2">
    <source>
        <dbReference type="ARBA" id="ARBA00022491"/>
    </source>
</evidence>
<dbReference type="GO" id="GO:0003700">
    <property type="term" value="F:DNA-binding transcription factor activity"/>
    <property type="evidence" value="ECO:0007669"/>
    <property type="project" value="InterPro"/>
</dbReference>
<comment type="similarity">
    <text evidence="1">Belongs to the Fur family.</text>
</comment>
<dbReference type="InterPro" id="IPR043135">
    <property type="entry name" value="Fur_C"/>
</dbReference>
<feature type="binding site" evidence="7">
    <location>
        <position position="158"/>
    </location>
    <ligand>
        <name>Zn(2+)</name>
        <dbReference type="ChEBI" id="CHEBI:29105"/>
    </ligand>
</feature>
<dbReference type="PATRIC" id="fig|1367847.3.peg.517"/>
<keyword evidence="3 7" id="KW-0862">Zinc</keyword>
<dbReference type="GO" id="GO:1900376">
    <property type="term" value="P:regulation of secondary metabolite biosynthetic process"/>
    <property type="evidence" value="ECO:0007669"/>
    <property type="project" value="TreeGrafter"/>
</dbReference>
<dbReference type="Pfam" id="PF01475">
    <property type="entry name" value="FUR"/>
    <property type="match status" value="1"/>
</dbReference>
<dbReference type="eggNOG" id="COG0735">
    <property type="taxonomic scope" value="Bacteria"/>
</dbReference>
<dbReference type="KEGG" id="pami:JCM7686_0566"/>
<evidence type="ECO:0000313" key="8">
    <source>
        <dbReference type="EMBL" id="AGT07675.1"/>
    </source>
</evidence>
<dbReference type="InterPro" id="IPR002481">
    <property type="entry name" value="FUR"/>
</dbReference>
<dbReference type="PANTHER" id="PTHR33202">
    <property type="entry name" value="ZINC UPTAKE REGULATION PROTEIN"/>
    <property type="match status" value="1"/>
</dbReference>
<evidence type="ECO:0000256" key="6">
    <source>
        <dbReference type="ARBA" id="ARBA00023163"/>
    </source>
</evidence>
<feature type="binding site" evidence="7">
    <location>
        <position position="121"/>
    </location>
    <ligand>
        <name>Zn(2+)</name>
        <dbReference type="ChEBI" id="CHEBI:29105"/>
    </ligand>
</feature>
<keyword evidence="2" id="KW-0678">Repressor</keyword>
<dbReference type="AlphaFoldDB" id="S5XWA5"/>
<dbReference type="EMBL" id="CP006650">
    <property type="protein sequence ID" value="AGT07675.1"/>
    <property type="molecule type" value="Genomic_DNA"/>
</dbReference>
<dbReference type="Gene3D" id="3.30.1490.190">
    <property type="match status" value="1"/>
</dbReference>
<evidence type="ECO:0000256" key="7">
    <source>
        <dbReference type="PIRSR" id="PIRSR602481-1"/>
    </source>
</evidence>
<evidence type="ECO:0000256" key="4">
    <source>
        <dbReference type="ARBA" id="ARBA00023015"/>
    </source>
</evidence>
<reference evidence="8 9" key="1">
    <citation type="journal article" date="2014" name="BMC Genomics">
        <title>Architecture and functions of a multipartite genome of the methylotrophic bacterium Paracoccus aminophilus JCM 7686, containing primary and secondary chromids.</title>
        <authorList>
            <person name="Dziewit L."/>
            <person name="Czarnecki J."/>
            <person name="Wibberg D."/>
            <person name="Radlinska M."/>
            <person name="Mrozek P."/>
            <person name="Szymczak M."/>
            <person name="Schluter A."/>
            <person name="Puhler A."/>
            <person name="Bartosik D."/>
        </authorList>
    </citation>
    <scope>NUCLEOTIDE SEQUENCE [LARGE SCALE GENOMIC DNA]</scope>
    <source>
        <strain evidence="8">JCM 7686</strain>
    </source>
</reference>
<dbReference type="SUPFAM" id="SSF46785">
    <property type="entry name" value="Winged helix' DNA-binding domain"/>
    <property type="match status" value="1"/>
</dbReference>
<dbReference type="RefSeq" id="WP_020949314.1">
    <property type="nucleotide sequence ID" value="NC_022041.1"/>
</dbReference>
<feature type="binding site" evidence="7">
    <location>
        <position position="118"/>
    </location>
    <ligand>
        <name>Zn(2+)</name>
        <dbReference type="ChEBI" id="CHEBI:29105"/>
    </ligand>
</feature>
<dbReference type="HOGENOM" id="CLU_096072_2_1_5"/>
<keyword evidence="7" id="KW-0479">Metal-binding</keyword>
<comment type="cofactor">
    <cofactor evidence="7">
        <name>Zn(2+)</name>
        <dbReference type="ChEBI" id="CHEBI:29105"/>
    </cofactor>
    <text evidence="7">Binds 1 zinc ion per subunit.</text>
</comment>
<dbReference type="Gene3D" id="1.10.10.10">
    <property type="entry name" value="Winged helix-like DNA-binding domain superfamily/Winged helix DNA-binding domain"/>
    <property type="match status" value="1"/>
</dbReference>
<dbReference type="GO" id="GO:0005829">
    <property type="term" value="C:cytosol"/>
    <property type="evidence" value="ECO:0007669"/>
    <property type="project" value="TreeGrafter"/>
</dbReference>
<evidence type="ECO:0000256" key="1">
    <source>
        <dbReference type="ARBA" id="ARBA00007957"/>
    </source>
</evidence>
<evidence type="ECO:0000256" key="5">
    <source>
        <dbReference type="ARBA" id="ARBA00023125"/>
    </source>
</evidence>
<protein>
    <submittedName>
        <fullName evidence="8">Zinc-uptake regulator, Zur</fullName>
    </submittedName>
</protein>
<gene>
    <name evidence="8" type="ORF">JCM7686_0566</name>
</gene>
<dbReference type="OrthoDB" id="9801127at2"/>
<dbReference type="InterPro" id="IPR036388">
    <property type="entry name" value="WH-like_DNA-bd_sf"/>
</dbReference>
<dbReference type="GO" id="GO:0000976">
    <property type="term" value="F:transcription cis-regulatory region binding"/>
    <property type="evidence" value="ECO:0007669"/>
    <property type="project" value="TreeGrafter"/>
</dbReference>
<proteinExistence type="inferred from homology"/>
<keyword evidence="6" id="KW-0804">Transcription</keyword>
<evidence type="ECO:0000313" key="9">
    <source>
        <dbReference type="Proteomes" id="UP000015480"/>
    </source>
</evidence>
<sequence length="176" mass="19176">MHSDPPTDPIDPFEEHDHGACASHALEHALQHSEETGVRLTPVRRRALEILLESHRAMGAYEVLERLVADGFGNQPPVAYRALDFLVENGLAHRVQRLNAYAACLSPERDHSPVFLICRSCEKVAEAESPELRQALRTLASGSGFRIERTTVEVLGLCAVCAAAEAATEASSEAQP</sequence>
<evidence type="ECO:0000256" key="3">
    <source>
        <dbReference type="ARBA" id="ARBA00022833"/>
    </source>
</evidence>
<keyword evidence="5" id="KW-0238">DNA-binding</keyword>
<dbReference type="InterPro" id="IPR036390">
    <property type="entry name" value="WH_DNA-bd_sf"/>
</dbReference>